<protein>
    <recommendedName>
        <fullName evidence="2">Ribosomal silencing factor RsfS</fullName>
    </recommendedName>
</protein>
<keyword evidence="2" id="KW-0810">Translation regulation</keyword>
<evidence type="ECO:0000313" key="4">
    <source>
        <dbReference type="Proteomes" id="UP000319383"/>
    </source>
</evidence>
<evidence type="ECO:0000256" key="2">
    <source>
        <dbReference type="HAMAP-Rule" id="MF_01477"/>
    </source>
</evidence>
<dbReference type="GO" id="GO:0043023">
    <property type="term" value="F:ribosomal large subunit binding"/>
    <property type="evidence" value="ECO:0007669"/>
    <property type="project" value="TreeGrafter"/>
</dbReference>
<reference evidence="3 4" key="1">
    <citation type="submission" date="2019-02" db="EMBL/GenBank/DDBJ databases">
        <title>Deep-cultivation of Planctomycetes and their phenomic and genomic characterization uncovers novel biology.</title>
        <authorList>
            <person name="Wiegand S."/>
            <person name="Jogler M."/>
            <person name="Boedeker C."/>
            <person name="Pinto D."/>
            <person name="Vollmers J."/>
            <person name="Rivas-Marin E."/>
            <person name="Kohn T."/>
            <person name="Peeters S.H."/>
            <person name="Heuer A."/>
            <person name="Rast P."/>
            <person name="Oberbeckmann S."/>
            <person name="Bunk B."/>
            <person name="Jeske O."/>
            <person name="Meyerdierks A."/>
            <person name="Storesund J.E."/>
            <person name="Kallscheuer N."/>
            <person name="Luecker S."/>
            <person name="Lage O.M."/>
            <person name="Pohl T."/>
            <person name="Merkel B.J."/>
            <person name="Hornburger P."/>
            <person name="Mueller R.-W."/>
            <person name="Bruemmer F."/>
            <person name="Labrenz M."/>
            <person name="Spormann A.M."/>
            <person name="Op den Camp H."/>
            <person name="Overmann J."/>
            <person name="Amann R."/>
            <person name="Jetten M.S.M."/>
            <person name="Mascher T."/>
            <person name="Medema M.H."/>
            <person name="Devos D.P."/>
            <person name="Kaster A.-K."/>
            <person name="Ovreas L."/>
            <person name="Rohde M."/>
            <person name="Galperin M.Y."/>
            <person name="Jogler C."/>
        </authorList>
    </citation>
    <scope>NUCLEOTIDE SEQUENCE [LARGE SCALE GENOMIC DNA]</scope>
    <source>
        <strain evidence="3 4">Mal52</strain>
    </source>
</reference>
<evidence type="ECO:0000256" key="1">
    <source>
        <dbReference type="ARBA" id="ARBA00010574"/>
    </source>
</evidence>
<dbReference type="GO" id="GO:0005737">
    <property type="term" value="C:cytoplasm"/>
    <property type="evidence" value="ECO:0007669"/>
    <property type="project" value="UniProtKB-SubCell"/>
</dbReference>
<dbReference type="GO" id="GO:0017148">
    <property type="term" value="P:negative regulation of translation"/>
    <property type="evidence" value="ECO:0007669"/>
    <property type="project" value="UniProtKB-UniRule"/>
</dbReference>
<organism evidence="3 4">
    <name type="scientific">Symmachiella dynata</name>
    <dbReference type="NCBI Taxonomy" id="2527995"/>
    <lineage>
        <taxon>Bacteria</taxon>
        <taxon>Pseudomonadati</taxon>
        <taxon>Planctomycetota</taxon>
        <taxon>Planctomycetia</taxon>
        <taxon>Planctomycetales</taxon>
        <taxon>Planctomycetaceae</taxon>
        <taxon>Symmachiella</taxon>
    </lineage>
</organism>
<gene>
    <name evidence="2 3" type="primary">rsfS</name>
    <name evidence="3" type="ORF">Mal52_55430</name>
</gene>
<comment type="similarity">
    <text evidence="1 2">Belongs to the Iojap/RsfS family.</text>
</comment>
<dbReference type="RefSeq" id="WP_145379622.1">
    <property type="nucleotide sequence ID" value="NZ_CP036276.1"/>
</dbReference>
<dbReference type="KEGG" id="sdyn:Mal52_55430"/>
<dbReference type="NCBIfam" id="TIGR00090">
    <property type="entry name" value="rsfS_iojap_ybeB"/>
    <property type="match status" value="1"/>
</dbReference>
<dbReference type="PANTHER" id="PTHR21043">
    <property type="entry name" value="IOJAP SUPERFAMILY ORTHOLOG"/>
    <property type="match status" value="1"/>
</dbReference>
<sequence length="138" mass="15519">MKTITTESSEPQNSAAQERALQLACGCARVADEYRGTDTVVLNLTSVTRIADYFVITTATSRRQMHAIADESSRMMRKTGSQRIGTEGYDGDTWVLQDYGDVVIHVFNPETRTLYDLEHLWADAEKIDWQSVPLDDAE</sequence>
<keyword evidence="4" id="KW-1185">Reference proteome</keyword>
<keyword evidence="2" id="KW-0678">Repressor</keyword>
<accession>A0A517ZX55</accession>
<dbReference type="EMBL" id="CP036276">
    <property type="protein sequence ID" value="QDU47015.1"/>
    <property type="molecule type" value="Genomic_DNA"/>
</dbReference>
<dbReference type="InterPro" id="IPR043519">
    <property type="entry name" value="NT_sf"/>
</dbReference>
<name>A0A517ZX55_9PLAN</name>
<dbReference type="PANTHER" id="PTHR21043:SF0">
    <property type="entry name" value="MITOCHONDRIAL ASSEMBLY OF RIBOSOMAL LARGE SUBUNIT PROTEIN 1"/>
    <property type="match status" value="1"/>
</dbReference>
<dbReference type="Proteomes" id="UP000319383">
    <property type="component" value="Chromosome"/>
</dbReference>
<dbReference type="AlphaFoldDB" id="A0A517ZX55"/>
<comment type="subunit">
    <text evidence="2">Interacts with ribosomal protein uL14 (rplN).</text>
</comment>
<dbReference type="GO" id="GO:0042256">
    <property type="term" value="P:cytosolic ribosome assembly"/>
    <property type="evidence" value="ECO:0007669"/>
    <property type="project" value="UniProtKB-UniRule"/>
</dbReference>
<dbReference type="InterPro" id="IPR004394">
    <property type="entry name" value="Iojap/RsfS/C7orf30"/>
</dbReference>
<comment type="function">
    <text evidence="2">Functions as a ribosomal silencing factor. Interacts with ribosomal protein uL14 (rplN), blocking formation of intersubunit bridge B8. Prevents association of the 30S and 50S ribosomal subunits and the formation of functional ribosomes, thus repressing translation.</text>
</comment>
<evidence type="ECO:0000313" key="3">
    <source>
        <dbReference type="EMBL" id="QDU47015.1"/>
    </source>
</evidence>
<dbReference type="Gene3D" id="3.30.460.10">
    <property type="entry name" value="Beta Polymerase, domain 2"/>
    <property type="match status" value="1"/>
</dbReference>
<dbReference type="Pfam" id="PF02410">
    <property type="entry name" value="RsfS"/>
    <property type="match status" value="1"/>
</dbReference>
<dbReference type="SUPFAM" id="SSF81301">
    <property type="entry name" value="Nucleotidyltransferase"/>
    <property type="match status" value="1"/>
</dbReference>
<dbReference type="HAMAP" id="MF_01477">
    <property type="entry name" value="Iojap_RsfS"/>
    <property type="match status" value="1"/>
</dbReference>
<dbReference type="GO" id="GO:0090071">
    <property type="term" value="P:negative regulation of ribosome biogenesis"/>
    <property type="evidence" value="ECO:0007669"/>
    <property type="project" value="UniProtKB-UniRule"/>
</dbReference>
<keyword evidence="2" id="KW-0963">Cytoplasm</keyword>
<comment type="subcellular location">
    <subcellularLocation>
        <location evidence="2">Cytoplasm</location>
    </subcellularLocation>
</comment>
<proteinExistence type="inferred from homology"/>